<feature type="compositionally biased region" description="Pro residues" evidence="1">
    <location>
        <begin position="113"/>
        <end position="122"/>
    </location>
</feature>
<dbReference type="Proteomes" id="UP000611640">
    <property type="component" value="Chromosome"/>
</dbReference>
<dbReference type="InterPro" id="IPR004360">
    <property type="entry name" value="Glyas_Fos-R_dOase_dom"/>
</dbReference>
<feature type="region of interest" description="Disordered" evidence="1">
    <location>
        <begin position="109"/>
        <end position="142"/>
    </location>
</feature>
<dbReference type="KEGG" id="atl:Athai_34140"/>
<reference evidence="3 4" key="1">
    <citation type="submission" date="2020-08" db="EMBL/GenBank/DDBJ databases">
        <title>Whole genome shotgun sequence of Actinocatenispora thailandica NBRC 105041.</title>
        <authorList>
            <person name="Komaki H."/>
            <person name="Tamura T."/>
        </authorList>
    </citation>
    <scope>NUCLEOTIDE SEQUENCE [LARGE SCALE GENOMIC DNA]</scope>
    <source>
        <strain evidence="3 4">NBRC 105041</strain>
    </source>
</reference>
<dbReference type="SUPFAM" id="SSF54593">
    <property type="entry name" value="Glyoxalase/Bleomycin resistance protein/Dihydroxybiphenyl dioxygenase"/>
    <property type="match status" value="2"/>
</dbReference>
<dbReference type="RefSeq" id="WP_203962362.1">
    <property type="nucleotide sequence ID" value="NZ_AP023355.1"/>
</dbReference>
<evidence type="ECO:0000313" key="4">
    <source>
        <dbReference type="Proteomes" id="UP000611640"/>
    </source>
</evidence>
<keyword evidence="3" id="KW-0223">Dioxygenase</keyword>
<dbReference type="Gene3D" id="3.10.180.10">
    <property type="entry name" value="2,3-Dihydroxybiphenyl 1,2-Dioxygenase, domain 1"/>
    <property type="match status" value="2"/>
</dbReference>
<accession>A0A7R7DQN3</accession>
<evidence type="ECO:0000259" key="2">
    <source>
        <dbReference type="PROSITE" id="PS51819"/>
    </source>
</evidence>
<evidence type="ECO:0000256" key="1">
    <source>
        <dbReference type="SAM" id="MobiDB-lite"/>
    </source>
</evidence>
<organism evidence="3 4">
    <name type="scientific">Actinocatenispora thailandica</name>
    <dbReference type="NCBI Taxonomy" id="227318"/>
    <lineage>
        <taxon>Bacteria</taxon>
        <taxon>Bacillati</taxon>
        <taxon>Actinomycetota</taxon>
        <taxon>Actinomycetes</taxon>
        <taxon>Micromonosporales</taxon>
        <taxon>Micromonosporaceae</taxon>
        <taxon>Actinocatenispora</taxon>
    </lineage>
</organism>
<dbReference type="InterPro" id="IPR029068">
    <property type="entry name" value="Glyas_Bleomycin-R_OHBP_Dase"/>
</dbReference>
<protein>
    <submittedName>
        <fullName evidence="3">Dioxygenase</fullName>
    </submittedName>
</protein>
<dbReference type="PROSITE" id="PS51819">
    <property type="entry name" value="VOC"/>
    <property type="match status" value="1"/>
</dbReference>
<gene>
    <name evidence="3" type="ORF">Athai_34140</name>
</gene>
<name>A0A7R7DQN3_9ACTN</name>
<dbReference type="GO" id="GO:0051213">
    <property type="term" value="F:dioxygenase activity"/>
    <property type="evidence" value="ECO:0007669"/>
    <property type="project" value="UniProtKB-KW"/>
</dbReference>
<keyword evidence="3" id="KW-0560">Oxidoreductase</keyword>
<dbReference type="InterPro" id="IPR037523">
    <property type="entry name" value="VOC_core"/>
</dbReference>
<feature type="domain" description="VOC" evidence="2">
    <location>
        <begin position="148"/>
        <end position="262"/>
    </location>
</feature>
<evidence type="ECO:0000313" key="3">
    <source>
        <dbReference type="EMBL" id="BCJ35911.1"/>
    </source>
</evidence>
<dbReference type="Pfam" id="PF00903">
    <property type="entry name" value="Glyoxalase"/>
    <property type="match status" value="1"/>
</dbReference>
<proteinExistence type="predicted"/>
<sequence length="309" mass="33656">MGVHRLTGITVGVPNVADTAAYYTEFGLSPVPGADDRQRFATVDGGEQLSLRYSRRRRLLSLGIGVENPDDLDRIAVALGRIEVPSRRAGDTLYTVDPTTGLEVGVSVAPRLAQPPTPPPRYNGPGAPQRRNARAPGVDREQPVRPRKLGHVVFGSVDQAATQRFFTAGLGFKVSDEAPGLASFLRCSTDHHNVLVQQAPVAFLHHTAWEVDDVDEVGRGATGMLDGHPERHTWGLGRHYVGSNFFWYLRDPAGNFSEYYSDLDCIVEDQLWEPGVVAAERSLYAWGPPPPPSFLAPDDLAGLMTDTHG</sequence>
<dbReference type="AlphaFoldDB" id="A0A7R7DQN3"/>
<keyword evidence="4" id="KW-1185">Reference proteome</keyword>
<dbReference type="EMBL" id="AP023355">
    <property type="protein sequence ID" value="BCJ35911.1"/>
    <property type="molecule type" value="Genomic_DNA"/>
</dbReference>